<dbReference type="EMBL" id="WEID01000040">
    <property type="protein sequence ID" value="KAB8137619.1"/>
    <property type="molecule type" value="Genomic_DNA"/>
</dbReference>
<keyword evidence="2 9" id="KW-0055">Arginine biosynthesis</keyword>
<organism evidence="11 12">
    <name type="scientific">Gracilibacillus oryzae</name>
    <dbReference type="NCBI Taxonomy" id="1672701"/>
    <lineage>
        <taxon>Bacteria</taxon>
        <taxon>Bacillati</taxon>
        <taxon>Bacillota</taxon>
        <taxon>Bacilli</taxon>
        <taxon>Bacillales</taxon>
        <taxon>Bacillaceae</taxon>
        <taxon>Gracilibacillus</taxon>
    </lineage>
</organism>
<evidence type="ECO:0000256" key="2">
    <source>
        <dbReference type="ARBA" id="ARBA00022571"/>
    </source>
</evidence>
<dbReference type="InterPro" id="IPR001048">
    <property type="entry name" value="Asp/Glu/Uridylate_kinase"/>
</dbReference>
<dbReference type="PIRSF" id="PIRSF000728">
    <property type="entry name" value="NAGK"/>
    <property type="match status" value="1"/>
</dbReference>
<feature type="site" description="Transition state stabilizer" evidence="9">
    <location>
        <position position="10"/>
    </location>
</feature>
<proteinExistence type="inferred from homology"/>
<dbReference type="UniPathway" id="UPA00068">
    <property type="reaction ID" value="UER00107"/>
</dbReference>
<dbReference type="GO" id="GO:0003991">
    <property type="term" value="F:acetylglutamate kinase activity"/>
    <property type="evidence" value="ECO:0007669"/>
    <property type="project" value="UniProtKB-UniRule"/>
</dbReference>
<comment type="catalytic activity">
    <reaction evidence="8 9">
        <text>N-acetyl-L-glutamate + ATP = N-acetyl-L-glutamyl 5-phosphate + ADP</text>
        <dbReference type="Rhea" id="RHEA:14629"/>
        <dbReference type="ChEBI" id="CHEBI:30616"/>
        <dbReference type="ChEBI" id="CHEBI:44337"/>
        <dbReference type="ChEBI" id="CHEBI:57936"/>
        <dbReference type="ChEBI" id="CHEBI:456216"/>
        <dbReference type="EC" id="2.7.2.8"/>
    </reaction>
</comment>
<evidence type="ECO:0000256" key="9">
    <source>
        <dbReference type="HAMAP-Rule" id="MF_00082"/>
    </source>
</evidence>
<reference evidence="11 12" key="1">
    <citation type="submission" date="2019-10" db="EMBL/GenBank/DDBJ databases">
        <title>Gracilibacillus sp. nov. isolated from rice seeds.</title>
        <authorList>
            <person name="He S."/>
        </authorList>
    </citation>
    <scope>NUCLEOTIDE SEQUENCE [LARGE SCALE GENOMIC DNA]</scope>
    <source>
        <strain evidence="11 12">TD8</strain>
    </source>
</reference>
<feature type="site" description="Transition state stabilizer" evidence="9">
    <location>
        <position position="222"/>
    </location>
</feature>
<dbReference type="PANTHER" id="PTHR23342">
    <property type="entry name" value="N-ACETYLGLUTAMATE SYNTHASE"/>
    <property type="match status" value="1"/>
</dbReference>
<sequence length="271" mass="29196">MVEKNYVVIKCGGSVFEQLPPSFYQDIVEIQKQGEWQPIIVHGGGPLISKLLEQTGVETSFVNGLRVTTNEVLDVVEMALSGSLNKEIVRNIAEADGKAFGLSGVDGHLLKAQPVKTTDPLGFVGEVTAVNTALIESLVEQNLVPVISPIGMDETGQRYNINADMAASAVAQSLGAKLCFISDIPGIYEEENGEKHIFHQLNEKQINQLIEKEVIFGGMIPKVNSAISALHKNVVEVSIVDGLEPNGLLQFMQGKEIGTRISLDKGAANYA</sequence>
<dbReference type="FunFam" id="3.40.1160.10:FF:000004">
    <property type="entry name" value="Acetylglutamate kinase"/>
    <property type="match status" value="1"/>
</dbReference>
<evidence type="ECO:0000259" key="10">
    <source>
        <dbReference type="Pfam" id="PF00696"/>
    </source>
</evidence>
<keyword evidence="12" id="KW-1185">Reference proteome</keyword>
<feature type="binding site" evidence="9">
    <location>
        <begin position="44"/>
        <end position="45"/>
    </location>
    <ligand>
        <name>substrate</name>
    </ligand>
</feature>
<name>A0A7C8GTJ0_9BACI</name>
<evidence type="ECO:0000313" key="12">
    <source>
        <dbReference type="Proteomes" id="UP000480246"/>
    </source>
</evidence>
<dbReference type="InterPro" id="IPR036393">
    <property type="entry name" value="AceGlu_kinase-like_sf"/>
</dbReference>
<dbReference type="PANTHER" id="PTHR23342:SF0">
    <property type="entry name" value="N-ACETYLGLUTAMATE SYNTHASE, MITOCHONDRIAL"/>
    <property type="match status" value="1"/>
</dbReference>
<dbReference type="Gene3D" id="3.40.1160.10">
    <property type="entry name" value="Acetylglutamate kinase-like"/>
    <property type="match status" value="1"/>
</dbReference>
<dbReference type="HAMAP" id="MF_00082">
    <property type="entry name" value="ArgB"/>
    <property type="match status" value="1"/>
</dbReference>
<dbReference type="Proteomes" id="UP000480246">
    <property type="component" value="Unassembled WGS sequence"/>
</dbReference>
<comment type="subcellular location">
    <subcellularLocation>
        <location evidence="9">Cytoplasm</location>
    </subcellularLocation>
</comment>
<keyword evidence="4 9" id="KW-0808">Transferase</keyword>
<evidence type="ECO:0000256" key="4">
    <source>
        <dbReference type="ARBA" id="ARBA00022679"/>
    </source>
</evidence>
<dbReference type="Pfam" id="PF00696">
    <property type="entry name" value="AA_kinase"/>
    <property type="match status" value="1"/>
</dbReference>
<gene>
    <name evidence="9 11" type="primary">argB</name>
    <name evidence="11" type="ORF">F9U64_08880</name>
</gene>
<dbReference type="InterPro" id="IPR037528">
    <property type="entry name" value="ArgB"/>
</dbReference>
<accession>A0A7C8GTJ0</accession>
<evidence type="ECO:0000313" key="11">
    <source>
        <dbReference type="EMBL" id="KAB8137619.1"/>
    </source>
</evidence>
<keyword evidence="9" id="KW-0963">Cytoplasm</keyword>
<keyword evidence="7 9" id="KW-0067">ATP-binding</keyword>
<comment type="similarity">
    <text evidence="9">Belongs to the acetylglutamate kinase family. ArgB subfamily.</text>
</comment>
<dbReference type="InterPro" id="IPR004662">
    <property type="entry name" value="AcgluKinase_fam"/>
</dbReference>
<comment type="function">
    <text evidence="9">Catalyzes the ATP-dependent phosphorylation of N-acetyl-L-glutamate.</text>
</comment>
<evidence type="ECO:0000256" key="3">
    <source>
        <dbReference type="ARBA" id="ARBA00022605"/>
    </source>
</evidence>
<keyword evidence="5 9" id="KW-0547">Nucleotide-binding</keyword>
<evidence type="ECO:0000256" key="7">
    <source>
        <dbReference type="ARBA" id="ARBA00022840"/>
    </source>
</evidence>
<dbReference type="GO" id="GO:0005737">
    <property type="term" value="C:cytoplasm"/>
    <property type="evidence" value="ECO:0007669"/>
    <property type="project" value="UniProtKB-SubCell"/>
</dbReference>
<dbReference type="EC" id="2.7.2.8" evidence="9"/>
<comment type="pathway">
    <text evidence="1 9">Amino-acid biosynthesis; L-arginine biosynthesis; N(2)-acetyl-L-ornithine from L-glutamate: step 2/4.</text>
</comment>
<comment type="caution">
    <text evidence="11">The sequence shown here is derived from an EMBL/GenBank/DDBJ whole genome shotgun (WGS) entry which is preliminary data.</text>
</comment>
<keyword evidence="6 9" id="KW-0418">Kinase</keyword>
<evidence type="ECO:0000256" key="8">
    <source>
        <dbReference type="ARBA" id="ARBA00048141"/>
    </source>
</evidence>
<feature type="binding site" evidence="9">
    <location>
        <position position="160"/>
    </location>
    <ligand>
        <name>substrate</name>
    </ligand>
</feature>
<dbReference type="GO" id="GO:0005524">
    <property type="term" value="F:ATP binding"/>
    <property type="evidence" value="ECO:0007669"/>
    <property type="project" value="UniProtKB-UniRule"/>
</dbReference>
<keyword evidence="3 9" id="KW-0028">Amino-acid biosynthesis</keyword>
<dbReference type="AlphaFoldDB" id="A0A7C8GTJ0"/>
<feature type="domain" description="Aspartate/glutamate/uridylate kinase" evidence="10">
    <location>
        <begin position="6"/>
        <end position="241"/>
    </location>
</feature>
<evidence type="ECO:0000256" key="5">
    <source>
        <dbReference type="ARBA" id="ARBA00022741"/>
    </source>
</evidence>
<dbReference type="CDD" id="cd04238">
    <property type="entry name" value="AAK_NAGK-like"/>
    <property type="match status" value="1"/>
</dbReference>
<evidence type="ECO:0000256" key="6">
    <source>
        <dbReference type="ARBA" id="ARBA00022777"/>
    </source>
</evidence>
<dbReference type="GO" id="GO:0042450">
    <property type="term" value="P:L-arginine biosynthetic process via ornithine"/>
    <property type="evidence" value="ECO:0007669"/>
    <property type="project" value="UniProtKB-UniRule"/>
</dbReference>
<feature type="binding site" evidence="9">
    <location>
        <position position="66"/>
    </location>
    <ligand>
        <name>substrate</name>
    </ligand>
</feature>
<dbReference type="NCBIfam" id="TIGR00761">
    <property type="entry name" value="argB"/>
    <property type="match status" value="1"/>
</dbReference>
<protein>
    <recommendedName>
        <fullName evidence="9">Acetylglutamate kinase</fullName>
        <ecNumber evidence="9">2.7.2.8</ecNumber>
    </recommendedName>
    <alternativeName>
        <fullName evidence="9">N-acetyl-L-glutamate 5-phosphotransferase</fullName>
    </alternativeName>
    <alternativeName>
        <fullName evidence="9">NAG kinase</fullName>
        <shortName evidence="9">NAGK</shortName>
    </alternativeName>
</protein>
<dbReference type="OrthoDB" id="9803155at2"/>
<evidence type="ECO:0000256" key="1">
    <source>
        <dbReference type="ARBA" id="ARBA00004828"/>
    </source>
</evidence>
<dbReference type="SUPFAM" id="SSF53633">
    <property type="entry name" value="Carbamate kinase-like"/>
    <property type="match status" value="1"/>
</dbReference>